<sequence length="125" mass="14012">MSHSSYHVVEHLRAEVKTFGKVGCAILVSDKIEISYEGAFSQVPVDLYNHLAWLLAEGDECFGEDGKVQLTKDDEEKSESAREKYIKALPFMTSVSESVKQMAHMASPQSGHHKKLRKDDMEAVL</sequence>
<comment type="caution">
    <text evidence="1">The sequence shown here is derived from an EMBL/GenBank/DDBJ whole genome shotgun (WGS) entry which is preliminary data.</text>
</comment>
<reference evidence="1 2" key="1">
    <citation type="submission" date="2023-11" db="EMBL/GenBank/DDBJ databases">
        <title>Halocaridina rubra genome assembly.</title>
        <authorList>
            <person name="Smith C."/>
        </authorList>
    </citation>
    <scope>NUCLEOTIDE SEQUENCE [LARGE SCALE GENOMIC DNA]</scope>
    <source>
        <strain evidence="1">EP-1</strain>
        <tissue evidence="1">Whole</tissue>
    </source>
</reference>
<dbReference type="EMBL" id="JAXCGZ010007891">
    <property type="protein sequence ID" value="KAK7078321.1"/>
    <property type="molecule type" value="Genomic_DNA"/>
</dbReference>
<organism evidence="1 2">
    <name type="scientific">Halocaridina rubra</name>
    <name type="common">Hawaiian red shrimp</name>
    <dbReference type="NCBI Taxonomy" id="373956"/>
    <lineage>
        <taxon>Eukaryota</taxon>
        <taxon>Metazoa</taxon>
        <taxon>Ecdysozoa</taxon>
        <taxon>Arthropoda</taxon>
        <taxon>Crustacea</taxon>
        <taxon>Multicrustacea</taxon>
        <taxon>Malacostraca</taxon>
        <taxon>Eumalacostraca</taxon>
        <taxon>Eucarida</taxon>
        <taxon>Decapoda</taxon>
        <taxon>Pleocyemata</taxon>
        <taxon>Caridea</taxon>
        <taxon>Atyoidea</taxon>
        <taxon>Atyidae</taxon>
        <taxon>Halocaridina</taxon>
    </lineage>
</organism>
<name>A0AAN9A2P7_HALRR</name>
<evidence type="ECO:0000313" key="1">
    <source>
        <dbReference type="EMBL" id="KAK7078321.1"/>
    </source>
</evidence>
<gene>
    <name evidence="1" type="ORF">SK128_027264</name>
</gene>
<keyword evidence="2" id="KW-1185">Reference proteome</keyword>
<dbReference type="Proteomes" id="UP001381693">
    <property type="component" value="Unassembled WGS sequence"/>
</dbReference>
<evidence type="ECO:0000313" key="2">
    <source>
        <dbReference type="Proteomes" id="UP001381693"/>
    </source>
</evidence>
<dbReference type="AlphaFoldDB" id="A0AAN9A2P7"/>
<accession>A0AAN9A2P7</accession>
<protein>
    <submittedName>
        <fullName evidence="1">Uncharacterized protein</fullName>
    </submittedName>
</protein>
<proteinExistence type="predicted"/>